<reference evidence="3 4" key="1">
    <citation type="journal article" date="2018" name="Evol. Lett.">
        <title>Horizontal gene cluster transfer increased hallucinogenic mushroom diversity.</title>
        <authorList>
            <person name="Reynolds H.T."/>
            <person name="Vijayakumar V."/>
            <person name="Gluck-Thaler E."/>
            <person name="Korotkin H.B."/>
            <person name="Matheny P.B."/>
            <person name="Slot J.C."/>
        </authorList>
    </citation>
    <scope>NUCLEOTIDE SEQUENCE [LARGE SCALE GENOMIC DNA]</scope>
    <source>
        <strain evidence="3 4">2629</strain>
    </source>
</reference>
<dbReference type="AlphaFoldDB" id="A0A409WS39"/>
<feature type="region of interest" description="Disordered" evidence="2">
    <location>
        <begin position="43"/>
        <end position="67"/>
    </location>
</feature>
<evidence type="ECO:0000313" key="4">
    <source>
        <dbReference type="Proteomes" id="UP000284842"/>
    </source>
</evidence>
<feature type="region of interest" description="Disordered" evidence="2">
    <location>
        <begin position="108"/>
        <end position="152"/>
    </location>
</feature>
<dbReference type="Gene3D" id="1.20.5.340">
    <property type="match status" value="1"/>
</dbReference>
<feature type="compositionally biased region" description="Basic and acidic residues" evidence="2">
    <location>
        <begin position="108"/>
        <end position="117"/>
    </location>
</feature>
<proteinExistence type="predicted"/>
<accession>A0A409WS39</accession>
<dbReference type="Proteomes" id="UP000284842">
    <property type="component" value="Unassembled WGS sequence"/>
</dbReference>
<evidence type="ECO:0000313" key="3">
    <source>
        <dbReference type="EMBL" id="PPQ81307.1"/>
    </source>
</evidence>
<dbReference type="InParanoid" id="A0A409WS39"/>
<keyword evidence="1" id="KW-0175">Coiled coil</keyword>
<feature type="region of interest" description="Disordered" evidence="2">
    <location>
        <begin position="435"/>
        <end position="454"/>
    </location>
</feature>
<sequence>MPQEAVPDSRNNQIATLAQSFSNVCVDDVSSMENHSTLIHRERVEASTTANTSTHDDPPIAPLTLNKRARDDEIADYRARKIKVVGGGPKELLAVIDGLQAQVDLLTEQHQDRDRPRPFAHSTQSLPETSRIHHNGNQDLPDDPGNMPRVPPNLTLPQLKTQTSMRLDLNDSKGGTHNLERTVSSYKSTELSAFDDGFSREMEEMHKRAREKEGKWESDRAVLSDAIAQLELQLLSERRSLMEAKQAEEEHHGVVRSLHKEIDYLRSCVASLQASLTEQKAAMTALQQKKTDTTSSIDQHDSYAEARRSAQSQITLLEERCSALEKDVKLLRDRESQLMDTAAQQQAHNTILQQDLESQTEESQRLREQLAILGKQLDNSRLDYETVSTRLTELTSALESTKASDVALKKIILHLKEGLQIFKNDTADQEKAPLSSIPLLEGKSSDSRQRDASLQLRAQESTITASTGELAQVVELEKSLDKVNADSLQQEALAVKVESPESSLPSQAHRVQEQLEPKMQVLYSTTEQNVQPEQRDGLPVDVEAKTRSNKRPPSNLNAQRGQPQTRSLPSIRVQREGHLPEGINLWSLHVVELKKWADDHGIPIVGRQPKKQMYIDAIQSSANIPSSAEIQGIMNDRPLSKKGSA</sequence>
<evidence type="ECO:0000256" key="2">
    <source>
        <dbReference type="SAM" id="MobiDB-lite"/>
    </source>
</evidence>
<organism evidence="3 4">
    <name type="scientific">Panaeolus cyanescens</name>
    <dbReference type="NCBI Taxonomy" id="181874"/>
    <lineage>
        <taxon>Eukaryota</taxon>
        <taxon>Fungi</taxon>
        <taxon>Dikarya</taxon>
        <taxon>Basidiomycota</taxon>
        <taxon>Agaricomycotina</taxon>
        <taxon>Agaricomycetes</taxon>
        <taxon>Agaricomycetidae</taxon>
        <taxon>Agaricales</taxon>
        <taxon>Agaricineae</taxon>
        <taxon>Galeropsidaceae</taxon>
        <taxon>Panaeolus</taxon>
    </lineage>
</organism>
<comment type="caution">
    <text evidence="3">The sequence shown here is derived from an EMBL/GenBank/DDBJ whole genome shotgun (WGS) entry which is preliminary data.</text>
</comment>
<name>A0A409WS39_9AGAR</name>
<feature type="compositionally biased region" description="Polar residues" evidence="2">
    <location>
        <begin position="551"/>
        <end position="568"/>
    </location>
</feature>
<evidence type="ECO:0000256" key="1">
    <source>
        <dbReference type="SAM" id="Coils"/>
    </source>
</evidence>
<protein>
    <submittedName>
        <fullName evidence="3">Uncharacterized protein</fullName>
    </submittedName>
</protein>
<keyword evidence="4" id="KW-1185">Reference proteome</keyword>
<dbReference type="EMBL" id="NHTK01005293">
    <property type="protein sequence ID" value="PPQ81307.1"/>
    <property type="molecule type" value="Genomic_DNA"/>
</dbReference>
<gene>
    <name evidence="3" type="ORF">CVT24_009902</name>
</gene>
<feature type="coiled-coil region" evidence="1">
    <location>
        <begin position="227"/>
        <end position="376"/>
    </location>
</feature>
<feature type="region of interest" description="Disordered" evidence="2">
    <location>
        <begin position="545"/>
        <end position="569"/>
    </location>
</feature>